<evidence type="ECO:0000256" key="1">
    <source>
        <dbReference type="SAM" id="MobiDB-lite"/>
    </source>
</evidence>
<evidence type="ECO:0000313" key="3">
    <source>
        <dbReference type="Proteomes" id="UP000479190"/>
    </source>
</evidence>
<evidence type="ECO:0000313" key="2">
    <source>
        <dbReference type="EMBL" id="CAB0040857.1"/>
    </source>
</evidence>
<proteinExistence type="predicted"/>
<name>A0A6H5IR84_9HYME</name>
<feature type="compositionally biased region" description="Basic and acidic residues" evidence="1">
    <location>
        <begin position="9"/>
        <end position="20"/>
    </location>
</feature>
<dbReference type="Proteomes" id="UP000479190">
    <property type="component" value="Unassembled WGS sequence"/>
</dbReference>
<keyword evidence="3" id="KW-1185">Reference proteome</keyword>
<organism evidence="2 3">
    <name type="scientific">Trichogramma brassicae</name>
    <dbReference type="NCBI Taxonomy" id="86971"/>
    <lineage>
        <taxon>Eukaryota</taxon>
        <taxon>Metazoa</taxon>
        <taxon>Ecdysozoa</taxon>
        <taxon>Arthropoda</taxon>
        <taxon>Hexapoda</taxon>
        <taxon>Insecta</taxon>
        <taxon>Pterygota</taxon>
        <taxon>Neoptera</taxon>
        <taxon>Endopterygota</taxon>
        <taxon>Hymenoptera</taxon>
        <taxon>Apocrita</taxon>
        <taxon>Proctotrupomorpha</taxon>
        <taxon>Chalcidoidea</taxon>
        <taxon>Trichogrammatidae</taxon>
        <taxon>Trichogramma</taxon>
    </lineage>
</organism>
<sequence>MPTVITTKELSDEQKRDPQLAHVRESKKLKTHRITLDDNELVVVERDGVLRAVHTRGPPSCHFRLGPQALAPERPSHSKANRA</sequence>
<feature type="region of interest" description="Disordered" evidence="1">
    <location>
        <begin position="1"/>
        <end position="20"/>
    </location>
</feature>
<dbReference type="AlphaFoldDB" id="A0A6H5IR84"/>
<gene>
    <name evidence="2" type="ORF">TBRA_LOCUS12551</name>
</gene>
<dbReference type="EMBL" id="CADCXV010001061">
    <property type="protein sequence ID" value="CAB0040857.1"/>
    <property type="molecule type" value="Genomic_DNA"/>
</dbReference>
<reference evidence="2 3" key="1">
    <citation type="submission" date="2020-02" db="EMBL/GenBank/DDBJ databases">
        <authorList>
            <person name="Ferguson B K."/>
        </authorList>
    </citation>
    <scope>NUCLEOTIDE SEQUENCE [LARGE SCALE GENOMIC DNA]</scope>
</reference>
<protein>
    <submittedName>
        <fullName evidence="2">Uncharacterized protein</fullName>
    </submittedName>
</protein>
<feature type="region of interest" description="Disordered" evidence="1">
    <location>
        <begin position="61"/>
        <end position="83"/>
    </location>
</feature>
<accession>A0A6H5IR84</accession>